<dbReference type="OrthoDB" id="10267969at2759"/>
<proteinExistence type="inferred from homology"/>
<organism evidence="7 8">
    <name type="scientific">Lophiotrema nucula</name>
    <dbReference type="NCBI Taxonomy" id="690887"/>
    <lineage>
        <taxon>Eukaryota</taxon>
        <taxon>Fungi</taxon>
        <taxon>Dikarya</taxon>
        <taxon>Ascomycota</taxon>
        <taxon>Pezizomycotina</taxon>
        <taxon>Dothideomycetes</taxon>
        <taxon>Pleosporomycetidae</taxon>
        <taxon>Pleosporales</taxon>
        <taxon>Lophiotremataceae</taxon>
        <taxon>Lophiotrema</taxon>
    </lineage>
</organism>
<reference evidence="7" key="1">
    <citation type="journal article" date="2020" name="Stud. Mycol.">
        <title>101 Dothideomycetes genomes: a test case for predicting lifestyles and emergence of pathogens.</title>
        <authorList>
            <person name="Haridas S."/>
            <person name="Albert R."/>
            <person name="Binder M."/>
            <person name="Bloem J."/>
            <person name="Labutti K."/>
            <person name="Salamov A."/>
            <person name="Andreopoulos B."/>
            <person name="Baker S."/>
            <person name="Barry K."/>
            <person name="Bills G."/>
            <person name="Bluhm B."/>
            <person name="Cannon C."/>
            <person name="Castanera R."/>
            <person name="Culley D."/>
            <person name="Daum C."/>
            <person name="Ezra D."/>
            <person name="Gonzalez J."/>
            <person name="Henrissat B."/>
            <person name="Kuo A."/>
            <person name="Liang C."/>
            <person name="Lipzen A."/>
            <person name="Lutzoni F."/>
            <person name="Magnuson J."/>
            <person name="Mondo S."/>
            <person name="Nolan M."/>
            <person name="Ohm R."/>
            <person name="Pangilinan J."/>
            <person name="Park H.-J."/>
            <person name="Ramirez L."/>
            <person name="Alfaro M."/>
            <person name="Sun H."/>
            <person name="Tritt A."/>
            <person name="Yoshinaga Y."/>
            <person name="Zwiers L.-H."/>
            <person name="Turgeon B."/>
            <person name="Goodwin S."/>
            <person name="Spatafora J."/>
            <person name="Crous P."/>
            <person name="Grigoriev I."/>
        </authorList>
    </citation>
    <scope>NUCLEOTIDE SEQUENCE</scope>
    <source>
        <strain evidence="7">CBS 627.86</strain>
    </source>
</reference>
<evidence type="ECO:0000256" key="2">
    <source>
        <dbReference type="ARBA" id="ARBA00006824"/>
    </source>
</evidence>
<dbReference type="PANTHER" id="PTHR11266">
    <property type="entry name" value="PEROXISOMAL MEMBRANE PROTEIN 2, PXMP2 MPV17"/>
    <property type="match status" value="1"/>
</dbReference>
<sequence>MKLSPIVASTVLALIIDGCSNVIAQRLKSWNDNVEFSFNHVLFIQFTIMTAISAPINFHWQAWLEKVFPQYRTVMRKKDDQSVDAEEKGIETRDTGGGARTVELEEKVRDWPNVWKRWFTDCITVGAIFNTLMFLILMGMLKGKGLTQIMIDIKMETWQIIWDGYKMWPIANFLSSYVPVERRIVFFSFCGLLWNIYLTFVAARL</sequence>
<evidence type="ECO:0008006" key="9">
    <source>
        <dbReference type="Google" id="ProtNLM"/>
    </source>
</evidence>
<feature type="transmembrane region" description="Helical" evidence="6">
    <location>
        <begin position="184"/>
        <end position="203"/>
    </location>
</feature>
<dbReference type="Proteomes" id="UP000799770">
    <property type="component" value="Unassembled WGS sequence"/>
</dbReference>
<evidence type="ECO:0000256" key="6">
    <source>
        <dbReference type="RuleBase" id="RU363053"/>
    </source>
</evidence>
<keyword evidence="3 6" id="KW-0812">Transmembrane</keyword>
<evidence type="ECO:0000256" key="3">
    <source>
        <dbReference type="ARBA" id="ARBA00022692"/>
    </source>
</evidence>
<evidence type="ECO:0000313" key="7">
    <source>
        <dbReference type="EMBL" id="KAF2106899.1"/>
    </source>
</evidence>
<comment type="subcellular location">
    <subcellularLocation>
        <location evidence="1">Membrane</location>
        <topology evidence="1">Multi-pass membrane protein</topology>
    </subcellularLocation>
</comment>
<name>A0A6A5YI28_9PLEO</name>
<dbReference type="Pfam" id="PF04117">
    <property type="entry name" value="Mpv17_PMP22"/>
    <property type="match status" value="1"/>
</dbReference>
<keyword evidence="5 6" id="KW-0472">Membrane</keyword>
<evidence type="ECO:0000256" key="1">
    <source>
        <dbReference type="ARBA" id="ARBA00004141"/>
    </source>
</evidence>
<protein>
    <recommendedName>
        <fullName evidence="9">Integral membrane protein-like protein</fullName>
    </recommendedName>
</protein>
<feature type="transmembrane region" description="Helical" evidence="6">
    <location>
        <begin position="118"/>
        <end position="141"/>
    </location>
</feature>
<dbReference type="GO" id="GO:0005778">
    <property type="term" value="C:peroxisomal membrane"/>
    <property type="evidence" value="ECO:0007669"/>
    <property type="project" value="TreeGrafter"/>
</dbReference>
<dbReference type="InterPro" id="IPR007248">
    <property type="entry name" value="Mpv17_PMP22"/>
</dbReference>
<evidence type="ECO:0000256" key="5">
    <source>
        <dbReference type="ARBA" id="ARBA00023136"/>
    </source>
</evidence>
<keyword evidence="4 6" id="KW-1133">Transmembrane helix</keyword>
<evidence type="ECO:0000256" key="4">
    <source>
        <dbReference type="ARBA" id="ARBA00022989"/>
    </source>
</evidence>
<accession>A0A6A5YI28</accession>
<dbReference type="AlphaFoldDB" id="A0A6A5YI28"/>
<feature type="transmembrane region" description="Helical" evidence="6">
    <location>
        <begin position="40"/>
        <end position="60"/>
    </location>
</feature>
<keyword evidence="8" id="KW-1185">Reference proteome</keyword>
<comment type="similarity">
    <text evidence="2 6">Belongs to the peroxisomal membrane protein PXMP2/4 family.</text>
</comment>
<dbReference type="PANTHER" id="PTHR11266:SF80">
    <property type="entry name" value="PEROXISOMAL MEMBRANE PROTEIN 2"/>
    <property type="match status" value="1"/>
</dbReference>
<gene>
    <name evidence="7" type="ORF">BDV96DRAFT_507103</name>
</gene>
<dbReference type="EMBL" id="ML977358">
    <property type="protein sequence ID" value="KAF2106899.1"/>
    <property type="molecule type" value="Genomic_DNA"/>
</dbReference>
<evidence type="ECO:0000313" key="8">
    <source>
        <dbReference type="Proteomes" id="UP000799770"/>
    </source>
</evidence>